<dbReference type="AlphaFoldDB" id="A0A8X6UIM8"/>
<evidence type="ECO:0000313" key="2">
    <source>
        <dbReference type="Proteomes" id="UP000887013"/>
    </source>
</evidence>
<proteinExistence type="predicted"/>
<reference evidence="1" key="1">
    <citation type="submission" date="2020-08" db="EMBL/GenBank/DDBJ databases">
        <title>Multicomponent nature underlies the extraordinary mechanical properties of spider dragline silk.</title>
        <authorList>
            <person name="Kono N."/>
            <person name="Nakamura H."/>
            <person name="Mori M."/>
            <person name="Yoshida Y."/>
            <person name="Ohtoshi R."/>
            <person name="Malay A.D."/>
            <person name="Moran D.A.P."/>
            <person name="Tomita M."/>
            <person name="Numata K."/>
            <person name="Arakawa K."/>
        </authorList>
    </citation>
    <scope>NUCLEOTIDE SEQUENCE</scope>
</reference>
<evidence type="ECO:0000313" key="1">
    <source>
        <dbReference type="EMBL" id="GFU13838.1"/>
    </source>
</evidence>
<feature type="non-terminal residue" evidence="1">
    <location>
        <position position="1"/>
    </location>
</feature>
<comment type="caution">
    <text evidence="1">The sequence shown here is derived from an EMBL/GenBank/DDBJ whole genome shotgun (WGS) entry which is preliminary data.</text>
</comment>
<protein>
    <submittedName>
        <fullName evidence="1">Uncharacterized protein</fullName>
    </submittedName>
</protein>
<dbReference type="EMBL" id="BMAW01125733">
    <property type="protein sequence ID" value="GFU13838.1"/>
    <property type="molecule type" value="Genomic_DNA"/>
</dbReference>
<keyword evidence="2" id="KW-1185">Reference proteome</keyword>
<name>A0A8X6UIM8_NEPPI</name>
<accession>A0A8X6UIM8</accession>
<organism evidence="1 2">
    <name type="scientific">Nephila pilipes</name>
    <name type="common">Giant wood spider</name>
    <name type="synonym">Nephila maculata</name>
    <dbReference type="NCBI Taxonomy" id="299642"/>
    <lineage>
        <taxon>Eukaryota</taxon>
        <taxon>Metazoa</taxon>
        <taxon>Ecdysozoa</taxon>
        <taxon>Arthropoda</taxon>
        <taxon>Chelicerata</taxon>
        <taxon>Arachnida</taxon>
        <taxon>Araneae</taxon>
        <taxon>Araneomorphae</taxon>
        <taxon>Entelegynae</taxon>
        <taxon>Araneoidea</taxon>
        <taxon>Nephilidae</taxon>
        <taxon>Nephila</taxon>
    </lineage>
</organism>
<sequence>ATMWTPQLDNKHEMTSFIEIRVHEVETLNQFRALGVIAISALRQKAARQRKVDPCPRTLSLEQCVKDLVGDDTSLPL</sequence>
<dbReference type="Proteomes" id="UP000887013">
    <property type="component" value="Unassembled WGS sequence"/>
</dbReference>
<gene>
    <name evidence="1" type="ORF">NPIL_625091</name>
</gene>